<keyword evidence="3" id="KW-1185">Reference proteome</keyword>
<dbReference type="RefSeq" id="WP_016869366.1">
    <property type="nucleotide sequence ID" value="NZ_CAWNVR010000731.1"/>
</dbReference>
<feature type="transmembrane region" description="Helical" evidence="1">
    <location>
        <begin position="21"/>
        <end position="38"/>
    </location>
</feature>
<gene>
    <name evidence="2" type="ORF">CEN44_24740</name>
</gene>
<keyword evidence="1" id="KW-1133">Transmembrane helix</keyword>
<dbReference type="AlphaFoldDB" id="A0A2N6JWJ7"/>
<organism evidence="2 3">
    <name type="scientific">Fischerella muscicola CCMEE 5323</name>
    <dbReference type="NCBI Taxonomy" id="2019572"/>
    <lineage>
        <taxon>Bacteria</taxon>
        <taxon>Bacillati</taxon>
        <taxon>Cyanobacteriota</taxon>
        <taxon>Cyanophyceae</taxon>
        <taxon>Nostocales</taxon>
        <taxon>Hapalosiphonaceae</taxon>
        <taxon>Fischerella</taxon>
    </lineage>
</organism>
<evidence type="ECO:0000313" key="3">
    <source>
        <dbReference type="Proteomes" id="UP000235036"/>
    </source>
</evidence>
<keyword evidence="1" id="KW-0812">Transmembrane</keyword>
<dbReference type="Proteomes" id="UP000235036">
    <property type="component" value="Unassembled WGS sequence"/>
</dbReference>
<proteinExistence type="predicted"/>
<name>A0A2N6JWJ7_FISMU</name>
<keyword evidence="1" id="KW-0472">Membrane</keyword>
<protein>
    <submittedName>
        <fullName evidence="2">Uncharacterized protein</fullName>
    </submittedName>
</protein>
<sequence>MHFSANKKVGKLPPAVQYHQVFEMASTGSFLVLVYIAYHLQLNSPSDGFAFLWLGKASLALSPA</sequence>
<dbReference type="EMBL" id="NRQW01000589">
    <property type="protein sequence ID" value="PLZ84473.1"/>
    <property type="molecule type" value="Genomic_DNA"/>
</dbReference>
<evidence type="ECO:0000313" key="2">
    <source>
        <dbReference type="EMBL" id="PLZ84473.1"/>
    </source>
</evidence>
<reference evidence="2 3" key="1">
    <citation type="submission" date="2017-08" db="EMBL/GenBank/DDBJ databases">
        <title>Genomes of Fischerella (Mastigocladus) sp. strains.</title>
        <authorList>
            <person name="Miller S.R."/>
        </authorList>
    </citation>
    <scope>NUCLEOTIDE SEQUENCE [LARGE SCALE GENOMIC DNA]</scope>
    <source>
        <strain evidence="2 3">CCMEE 5323</strain>
    </source>
</reference>
<accession>A0A2N6JWJ7</accession>
<comment type="caution">
    <text evidence="2">The sequence shown here is derived from an EMBL/GenBank/DDBJ whole genome shotgun (WGS) entry which is preliminary data.</text>
</comment>
<evidence type="ECO:0000256" key="1">
    <source>
        <dbReference type="SAM" id="Phobius"/>
    </source>
</evidence>